<evidence type="ECO:0000313" key="2">
    <source>
        <dbReference type="EMBL" id="QNO54441.1"/>
    </source>
</evidence>
<name>A0A7G9Z2F7_9EURY</name>
<dbReference type="InterPro" id="IPR029787">
    <property type="entry name" value="Nucleotide_cyclase"/>
</dbReference>
<dbReference type="AlphaFoldDB" id="A0A7G9Z2F7"/>
<dbReference type="InterPro" id="IPR050469">
    <property type="entry name" value="Diguanylate_Cyclase"/>
</dbReference>
<feature type="domain" description="GGDEF" evidence="1">
    <location>
        <begin position="142"/>
        <end position="293"/>
    </location>
</feature>
<dbReference type="PANTHER" id="PTHR45138">
    <property type="entry name" value="REGULATORY COMPONENTS OF SENSORY TRANSDUCTION SYSTEM"/>
    <property type="match status" value="1"/>
</dbReference>
<accession>A0A7G9Z2F7</accession>
<protein>
    <recommendedName>
        <fullName evidence="1">GGDEF domain-containing protein</fullName>
    </recommendedName>
</protein>
<gene>
    <name evidence="2" type="ORF">IPKNHHKO_00016</name>
</gene>
<sequence length="307" mass="34332">MAITAFQNECVFIVVPRKPGSRPAAALFTFNMIPEDMRFSHKLTYANGYRAVVPLLVVEERNGEERLKKLGVLVLRGERLQVRRSQLAGMESVKKVAVFITGAARVLSQIVNARFDPLTGLPRAPEFRAQLGTMIRQLGRRQNFSLLAIDLDRFKQINDSYGHRVGDLVLRTFAQELNKSVRSESRVGGAEPVDLVFRTGGEEFAIILPDAGVETACQIAERIRERVESTKFRIPDEKTVRLTASIGVVDARTVMNGKSTRDMHVSESMVERGDRAMYLIKNGGRNGVAYIKREGRELEAVPYIPAD</sequence>
<dbReference type="PROSITE" id="PS50887">
    <property type="entry name" value="GGDEF"/>
    <property type="match status" value="1"/>
</dbReference>
<proteinExistence type="predicted"/>
<dbReference type="Gene3D" id="3.30.70.270">
    <property type="match status" value="1"/>
</dbReference>
<reference evidence="2" key="1">
    <citation type="submission" date="2020-06" db="EMBL/GenBank/DDBJ databases">
        <title>Unique genomic features of the anaerobic methanotrophic archaea.</title>
        <authorList>
            <person name="Chadwick G.L."/>
            <person name="Skennerton C.T."/>
            <person name="Laso-Perez R."/>
            <person name="Leu A.O."/>
            <person name="Speth D.R."/>
            <person name="Yu H."/>
            <person name="Morgan-Lang C."/>
            <person name="Hatzenpichler R."/>
            <person name="Goudeau D."/>
            <person name="Malmstrom R."/>
            <person name="Brazelton W.J."/>
            <person name="Woyke T."/>
            <person name="Hallam S.J."/>
            <person name="Tyson G.W."/>
            <person name="Wegener G."/>
            <person name="Boetius A."/>
            <person name="Orphan V."/>
        </authorList>
    </citation>
    <scope>NUCLEOTIDE SEQUENCE</scope>
</reference>
<dbReference type="InterPro" id="IPR043128">
    <property type="entry name" value="Rev_trsase/Diguanyl_cyclase"/>
</dbReference>
<dbReference type="NCBIfam" id="TIGR00254">
    <property type="entry name" value="GGDEF"/>
    <property type="match status" value="1"/>
</dbReference>
<dbReference type="SMART" id="SM00267">
    <property type="entry name" value="GGDEF"/>
    <property type="match status" value="1"/>
</dbReference>
<dbReference type="GO" id="GO:0043709">
    <property type="term" value="P:cell adhesion involved in single-species biofilm formation"/>
    <property type="evidence" value="ECO:0007669"/>
    <property type="project" value="TreeGrafter"/>
</dbReference>
<organism evidence="2">
    <name type="scientific">Candidatus Methanophaga sp. ANME-1 ERB7</name>
    <dbReference type="NCBI Taxonomy" id="2759913"/>
    <lineage>
        <taxon>Archaea</taxon>
        <taxon>Methanobacteriati</taxon>
        <taxon>Methanobacteriota</taxon>
        <taxon>Stenosarchaea group</taxon>
        <taxon>Methanomicrobia</taxon>
        <taxon>Candidatus Methanophagales</taxon>
        <taxon>Candidatus Methanophagaceae</taxon>
        <taxon>Candidatus Methanophaga</taxon>
    </lineage>
</organism>
<dbReference type="EMBL" id="MT631579">
    <property type="protein sequence ID" value="QNO54441.1"/>
    <property type="molecule type" value="Genomic_DNA"/>
</dbReference>
<dbReference type="InterPro" id="IPR000160">
    <property type="entry name" value="GGDEF_dom"/>
</dbReference>
<dbReference type="CDD" id="cd01949">
    <property type="entry name" value="GGDEF"/>
    <property type="match status" value="1"/>
</dbReference>
<dbReference type="GO" id="GO:0052621">
    <property type="term" value="F:diguanylate cyclase activity"/>
    <property type="evidence" value="ECO:0007669"/>
    <property type="project" value="TreeGrafter"/>
</dbReference>
<dbReference type="GO" id="GO:0005886">
    <property type="term" value="C:plasma membrane"/>
    <property type="evidence" value="ECO:0007669"/>
    <property type="project" value="TreeGrafter"/>
</dbReference>
<dbReference type="PANTHER" id="PTHR45138:SF9">
    <property type="entry name" value="DIGUANYLATE CYCLASE DGCM-RELATED"/>
    <property type="match status" value="1"/>
</dbReference>
<dbReference type="Pfam" id="PF00990">
    <property type="entry name" value="GGDEF"/>
    <property type="match status" value="1"/>
</dbReference>
<dbReference type="SUPFAM" id="SSF55073">
    <property type="entry name" value="Nucleotide cyclase"/>
    <property type="match status" value="1"/>
</dbReference>
<evidence type="ECO:0000259" key="1">
    <source>
        <dbReference type="PROSITE" id="PS50887"/>
    </source>
</evidence>